<dbReference type="SMART" id="SM01034">
    <property type="entry name" value="BLUF"/>
    <property type="match status" value="1"/>
</dbReference>
<evidence type="ECO:0000313" key="5">
    <source>
        <dbReference type="Proteomes" id="UP000215148"/>
    </source>
</evidence>
<dbReference type="KEGG" id="vqi:CCZ37_16415"/>
<dbReference type="EMBL" id="CP022742">
    <property type="protein sequence ID" value="ASU24106.1"/>
    <property type="molecule type" value="Genomic_DNA"/>
</dbReference>
<dbReference type="AlphaFoldDB" id="A0A223N2T9"/>
<feature type="domain" description="BLUF" evidence="1">
    <location>
        <begin position="9"/>
        <end position="100"/>
    </location>
</feature>
<dbReference type="GO" id="GO:0071949">
    <property type="term" value="F:FAD binding"/>
    <property type="evidence" value="ECO:0007669"/>
    <property type="project" value="InterPro"/>
</dbReference>
<dbReference type="GO" id="GO:0009882">
    <property type="term" value="F:blue light photoreceptor activity"/>
    <property type="evidence" value="ECO:0007669"/>
    <property type="project" value="InterPro"/>
</dbReference>
<evidence type="ECO:0000313" key="3">
    <source>
        <dbReference type="EMBL" id="ASU24122.1"/>
    </source>
</evidence>
<proteinExistence type="predicted"/>
<dbReference type="Pfam" id="PF04940">
    <property type="entry name" value="BLUF"/>
    <property type="match status" value="1"/>
</dbReference>
<dbReference type="InterPro" id="IPR007024">
    <property type="entry name" value="BLUF_domain"/>
</dbReference>
<evidence type="ECO:0000313" key="4">
    <source>
        <dbReference type="EMBL" id="ASU24212.1"/>
    </source>
</evidence>
<dbReference type="Proteomes" id="UP000215148">
    <property type="component" value="Chromosome 2"/>
</dbReference>
<dbReference type="Gene3D" id="3.30.70.100">
    <property type="match status" value="1"/>
</dbReference>
<dbReference type="KEGG" id="vqi:CCZ37_17265"/>
<dbReference type="SUPFAM" id="SSF54975">
    <property type="entry name" value="Acylphosphatase/BLUF domain-like"/>
    <property type="match status" value="1"/>
</dbReference>
<organism evidence="4 5">
    <name type="scientific">Vibrio qinghaiensis</name>
    <dbReference type="NCBI Taxonomy" id="2025808"/>
    <lineage>
        <taxon>Bacteria</taxon>
        <taxon>Pseudomonadati</taxon>
        <taxon>Pseudomonadota</taxon>
        <taxon>Gammaproteobacteria</taxon>
        <taxon>Vibrionales</taxon>
        <taxon>Vibrionaceae</taxon>
        <taxon>Vibrio</taxon>
    </lineage>
</organism>
<dbReference type="InterPro" id="IPR036046">
    <property type="entry name" value="Acylphosphatase-like_dom_sf"/>
</dbReference>
<protein>
    <recommendedName>
        <fullName evidence="1">BLUF domain-containing protein</fullName>
    </recommendedName>
</protein>
<dbReference type="EMBL" id="CP022742">
    <property type="protein sequence ID" value="ASU24212.1"/>
    <property type="molecule type" value="Genomic_DNA"/>
</dbReference>
<keyword evidence="5" id="KW-1185">Reference proteome</keyword>
<accession>A0A223N2T9</accession>
<sequence>MSRGNKMKLTKLIYTSSMSDKCNLDEIDNILAEAIGRNASKNITGVLYYSNHYFFQCLEGENKDIEEVFTLIEKDKRHTNIMVVEKAPIATRQFGEWAMAYILQSPLLVPMHQRLMDSDEFDPRLITPTNAHLLLEELKNYLPKAYLATLQ</sequence>
<dbReference type="PROSITE" id="PS50925">
    <property type="entry name" value="BLUF"/>
    <property type="match status" value="1"/>
</dbReference>
<dbReference type="EMBL" id="CP022742">
    <property type="protein sequence ID" value="ASU24122.1"/>
    <property type="molecule type" value="Genomic_DNA"/>
</dbReference>
<name>A0A223N2T9_9VIBR</name>
<evidence type="ECO:0000313" key="2">
    <source>
        <dbReference type="EMBL" id="ASU24106.1"/>
    </source>
</evidence>
<evidence type="ECO:0000259" key="1">
    <source>
        <dbReference type="PROSITE" id="PS50925"/>
    </source>
</evidence>
<dbReference type="KEGG" id="vqi:CCZ37_16540"/>
<gene>
    <name evidence="2" type="ORF">CCZ37_16415</name>
    <name evidence="3" type="ORF">CCZ37_16540</name>
    <name evidence="4" type="ORF">CCZ37_17265</name>
</gene>
<reference evidence="4 5" key="1">
    <citation type="submission" date="2017-08" db="EMBL/GenBank/DDBJ databases">
        <title>The Vibrio qinghaiensis sp.-Q67 is a luminous bacteria isolated firstly from Qinghai lake, Qinghai province, China, which has been proved to be very sensitive to detect environmental and food pollutants. Therefore, complete genome analysis of V. qinghaiensis sp.-Q67 highlights the potential application of this strain on detection of hazards in the contaminated environments.</title>
        <authorList>
            <person name="Gong L."/>
        </authorList>
    </citation>
    <scope>NUCLEOTIDE SEQUENCE [LARGE SCALE GENOMIC DNA]</scope>
    <source>
        <strain evidence="4 5">Q67</strain>
    </source>
</reference>